<protein>
    <submittedName>
        <fullName evidence="2">Type IV pilin protein</fullName>
    </submittedName>
</protein>
<proteinExistence type="predicted"/>
<evidence type="ECO:0000313" key="3">
    <source>
        <dbReference type="Proteomes" id="UP001320154"/>
    </source>
</evidence>
<dbReference type="SUPFAM" id="SSF54523">
    <property type="entry name" value="Pili subunits"/>
    <property type="match status" value="1"/>
</dbReference>
<feature type="transmembrane region" description="Helical" evidence="1">
    <location>
        <begin position="21"/>
        <end position="43"/>
    </location>
</feature>
<name>A0ABS9B8I0_9GAMM</name>
<organism evidence="2 3">
    <name type="scientific">Billgrantia desiderata</name>
    <dbReference type="NCBI Taxonomy" id="52021"/>
    <lineage>
        <taxon>Bacteria</taxon>
        <taxon>Pseudomonadati</taxon>
        <taxon>Pseudomonadota</taxon>
        <taxon>Gammaproteobacteria</taxon>
        <taxon>Oceanospirillales</taxon>
        <taxon>Halomonadaceae</taxon>
        <taxon>Billgrantia</taxon>
    </lineage>
</organism>
<sequence length="146" mass="15855">MTRYASHARRYPRHAPLRAQRGFTLIELMIAVAVIAILASIAVPSYRGYVERSLRADAKAGILEAAGIMERCYTQYNIYNHAGCSLVGSSIMSPDQEYTITVSFPSPSGGQGYLVSSSVNSRDGCADNGGVMTYNHLGDRAPESCW</sequence>
<dbReference type="Gene3D" id="3.30.700.10">
    <property type="entry name" value="Glycoprotein, Type 4 Pilin"/>
    <property type="match status" value="1"/>
</dbReference>
<keyword evidence="1" id="KW-1133">Transmembrane helix</keyword>
<accession>A0ABS9B8I0</accession>
<dbReference type="Pfam" id="PF07963">
    <property type="entry name" value="N_methyl"/>
    <property type="match status" value="1"/>
</dbReference>
<reference evidence="2 3" key="1">
    <citation type="journal article" date="2021" name="Front. Microbiol.">
        <title>Aerobic Denitrification and Heterotrophic Sulfur Oxidation in the Genus Halomonas Revealed by Six Novel Species Characterizations and Genome-Based Analysis.</title>
        <authorList>
            <person name="Wang L."/>
            <person name="Shao Z."/>
        </authorList>
    </citation>
    <scope>NUCLEOTIDE SEQUENCE [LARGE SCALE GENOMIC DNA]</scope>
    <source>
        <strain evidence="2 3">MCCC 1A05748</strain>
    </source>
</reference>
<dbReference type="InterPro" id="IPR012902">
    <property type="entry name" value="N_methyl_site"/>
</dbReference>
<keyword evidence="3" id="KW-1185">Reference proteome</keyword>
<keyword evidence="1" id="KW-0812">Transmembrane</keyword>
<dbReference type="Pfam" id="PF16732">
    <property type="entry name" value="ComP_DUS"/>
    <property type="match status" value="1"/>
</dbReference>
<gene>
    <name evidence="2" type="ORF">HOP60_17005</name>
</gene>
<keyword evidence="1" id="KW-0472">Membrane</keyword>
<dbReference type="InterPro" id="IPR031982">
    <property type="entry name" value="PilE-like"/>
</dbReference>
<dbReference type="PROSITE" id="PS00409">
    <property type="entry name" value="PROKAR_NTER_METHYL"/>
    <property type="match status" value="1"/>
</dbReference>
<evidence type="ECO:0000313" key="2">
    <source>
        <dbReference type="EMBL" id="MCE8048427.1"/>
    </source>
</evidence>
<comment type="caution">
    <text evidence="2">The sequence shown here is derived from an EMBL/GenBank/DDBJ whole genome shotgun (WGS) entry which is preliminary data.</text>
</comment>
<dbReference type="InterPro" id="IPR045584">
    <property type="entry name" value="Pilin-like"/>
</dbReference>
<dbReference type="RefSeq" id="WP_338071806.1">
    <property type="nucleotide sequence ID" value="NZ_JABFTQ010000012.1"/>
</dbReference>
<dbReference type="Proteomes" id="UP001320154">
    <property type="component" value="Unassembled WGS sequence"/>
</dbReference>
<dbReference type="NCBIfam" id="TIGR02532">
    <property type="entry name" value="IV_pilin_GFxxxE"/>
    <property type="match status" value="1"/>
</dbReference>
<dbReference type="EMBL" id="JABFTQ010000012">
    <property type="protein sequence ID" value="MCE8048427.1"/>
    <property type="molecule type" value="Genomic_DNA"/>
</dbReference>
<evidence type="ECO:0000256" key="1">
    <source>
        <dbReference type="SAM" id="Phobius"/>
    </source>
</evidence>